<gene>
    <name evidence="4" type="ORF">C8E01_10248</name>
</gene>
<dbReference type="PANTHER" id="PTHR43861:SF3">
    <property type="entry name" value="PUTATIVE (AFU_ORTHOLOGUE AFUA_2G14390)-RELATED"/>
    <property type="match status" value="1"/>
</dbReference>
<evidence type="ECO:0000313" key="5">
    <source>
        <dbReference type="Proteomes" id="UP000245466"/>
    </source>
</evidence>
<evidence type="ECO:0000313" key="4">
    <source>
        <dbReference type="EMBL" id="PVY42873.1"/>
    </source>
</evidence>
<keyword evidence="1 4" id="KW-0808">Transferase</keyword>
<dbReference type="SUPFAM" id="SSF53335">
    <property type="entry name" value="S-adenosyl-L-methionine-dependent methyltransferases"/>
    <property type="match status" value="1"/>
</dbReference>
<dbReference type="RefSeq" id="WP_116541926.1">
    <property type="nucleotide sequence ID" value="NZ_QEKI01000002.1"/>
</dbReference>
<evidence type="ECO:0000256" key="2">
    <source>
        <dbReference type="SAM" id="SignalP"/>
    </source>
</evidence>
<protein>
    <submittedName>
        <fullName evidence="4">Methyltransferase family protein</fullName>
    </submittedName>
</protein>
<accession>A0A2U1B2I7</accession>
<keyword evidence="4" id="KW-0489">Methyltransferase</keyword>
<comment type="caution">
    <text evidence="4">The sequence shown here is derived from an EMBL/GenBank/DDBJ whole genome shotgun (WGS) entry which is preliminary data.</text>
</comment>
<dbReference type="Pfam" id="PF13847">
    <property type="entry name" value="Methyltransf_31"/>
    <property type="match status" value="1"/>
</dbReference>
<feature type="domain" description="Methyltransferase" evidence="3">
    <location>
        <begin position="93"/>
        <end position="219"/>
    </location>
</feature>
<keyword evidence="2" id="KW-0732">Signal</keyword>
<dbReference type="AlphaFoldDB" id="A0A2U1B2I7"/>
<dbReference type="Proteomes" id="UP000245466">
    <property type="component" value="Unassembled WGS sequence"/>
</dbReference>
<keyword evidence="5" id="KW-1185">Reference proteome</keyword>
<sequence length="254" mass="28490">MTKRPRFSGSALLLALLTTMCLSGCHACQAQQPATSTQEGYTYKRPSSGGTGKVYMGREIAAIMTATGGNWLDRDTRQEEENSTRTIENMNLQPNTVVADIGAGTGFYTFQIAPRVPKGKVYAVEVQDRFIKTLESRRDKEGATHVTVVKSDSLQVNLPAQAIDIALMVDVYHELAYPKEILKSIHTALKPDGKLLLLEYKAEDPDVRIKELHKMTKEQIKKELEANGFRLQRQEDFLPIQHFMLFEKVNTAND</sequence>
<dbReference type="InterPro" id="IPR029063">
    <property type="entry name" value="SAM-dependent_MTases_sf"/>
</dbReference>
<dbReference type="GO" id="GO:0008168">
    <property type="term" value="F:methyltransferase activity"/>
    <property type="evidence" value="ECO:0007669"/>
    <property type="project" value="UniProtKB-KW"/>
</dbReference>
<dbReference type="GO" id="GO:0032259">
    <property type="term" value="P:methylation"/>
    <property type="evidence" value="ECO:0007669"/>
    <property type="project" value="UniProtKB-KW"/>
</dbReference>
<dbReference type="CDD" id="cd02440">
    <property type="entry name" value="AdoMet_MTases"/>
    <property type="match status" value="1"/>
</dbReference>
<feature type="chain" id="PRO_5015743243" evidence="2">
    <location>
        <begin position="31"/>
        <end position="254"/>
    </location>
</feature>
<organism evidence="4 5">
    <name type="scientific">Pontibacter virosus</name>
    <dbReference type="NCBI Taxonomy" id="1765052"/>
    <lineage>
        <taxon>Bacteria</taxon>
        <taxon>Pseudomonadati</taxon>
        <taxon>Bacteroidota</taxon>
        <taxon>Cytophagia</taxon>
        <taxon>Cytophagales</taxon>
        <taxon>Hymenobacteraceae</taxon>
        <taxon>Pontibacter</taxon>
    </lineage>
</organism>
<dbReference type="InterPro" id="IPR025714">
    <property type="entry name" value="Methyltranfer_dom"/>
</dbReference>
<dbReference type="PANTHER" id="PTHR43861">
    <property type="entry name" value="TRANS-ACONITATE 2-METHYLTRANSFERASE-RELATED"/>
    <property type="match status" value="1"/>
</dbReference>
<name>A0A2U1B2I7_9BACT</name>
<evidence type="ECO:0000256" key="1">
    <source>
        <dbReference type="ARBA" id="ARBA00022679"/>
    </source>
</evidence>
<feature type="signal peptide" evidence="2">
    <location>
        <begin position="1"/>
        <end position="30"/>
    </location>
</feature>
<evidence type="ECO:0000259" key="3">
    <source>
        <dbReference type="Pfam" id="PF13847"/>
    </source>
</evidence>
<dbReference type="OrthoDB" id="9784101at2"/>
<dbReference type="EMBL" id="QEKI01000002">
    <property type="protein sequence ID" value="PVY42873.1"/>
    <property type="molecule type" value="Genomic_DNA"/>
</dbReference>
<dbReference type="Gene3D" id="3.40.50.150">
    <property type="entry name" value="Vaccinia Virus protein VP39"/>
    <property type="match status" value="1"/>
</dbReference>
<proteinExistence type="predicted"/>
<reference evidence="4 5" key="1">
    <citation type="submission" date="2018-04" db="EMBL/GenBank/DDBJ databases">
        <title>Genomic Encyclopedia of Type Strains, Phase IV (KMG-IV): sequencing the most valuable type-strain genomes for metagenomic binning, comparative biology and taxonomic classification.</title>
        <authorList>
            <person name="Goeker M."/>
        </authorList>
    </citation>
    <scope>NUCLEOTIDE SEQUENCE [LARGE SCALE GENOMIC DNA]</scope>
    <source>
        <strain evidence="4 5">DSM 100231</strain>
    </source>
</reference>